<dbReference type="InterPro" id="IPR002347">
    <property type="entry name" value="SDR_fam"/>
</dbReference>
<evidence type="ECO:0000256" key="1">
    <source>
        <dbReference type="ARBA" id="ARBA00006484"/>
    </source>
</evidence>
<dbReference type="InterPro" id="IPR036291">
    <property type="entry name" value="NAD(P)-bd_dom_sf"/>
</dbReference>
<gene>
    <name evidence="3" type="ORF">BFF78_41505</name>
</gene>
<dbReference type="KEGG" id="spun:BFF78_41505"/>
<reference evidence="4" key="1">
    <citation type="submission" date="2016-09" db="EMBL/GenBank/DDBJ databases">
        <title>Streptomyces puniciscabiei strain:TW1S1 Genome sequencing and assembly.</title>
        <authorList>
            <person name="Kim M.-K."/>
            <person name="Kim S.B."/>
        </authorList>
    </citation>
    <scope>NUCLEOTIDE SEQUENCE [LARGE SCALE GENOMIC DNA]</scope>
    <source>
        <strain evidence="4">TW1S1</strain>
    </source>
</reference>
<proteinExistence type="inferred from homology"/>
<dbReference type="Gene3D" id="3.40.50.720">
    <property type="entry name" value="NAD(P)-binding Rossmann-like Domain"/>
    <property type="match status" value="1"/>
</dbReference>
<dbReference type="PRINTS" id="PR00081">
    <property type="entry name" value="GDHRDH"/>
</dbReference>
<dbReference type="CDD" id="cd05233">
    <property type="entry name" value="SDR_c"/>
    <property type="match status" value="1"/>
</dbReference>
<dbReference type="PANTHER" id="PTHR43639">
    <property type="entry name" value="OXIDOREDUCTASE, SHORT-CHAIN DEHYDROGENASE/REDUCTASE FAMILY (AFU_ORTHOLOGUE AFUA_5G02870)"/>
    <property type="match status" value="1"/>
</dbReference>
<dbReference type="GO" id="GO:0016491">
    <property type="term" value="F:oxidoreductase activity"/>
    <property type="evidence" value="ECO:0007669"/>
    <property type="project" value="UniProtKB-KW"/>
</dbReference>
<dbReference type="EMBL" id="CP017248">
    <property type="protein sequence ID" value="AOR37658.1"/>
    <property type="molecule type" value="Genomic_DNA"/>
</dbReference>
<accession>A0A1D7YQ18</accession>
<sequence>MPAELDGSTALVTGATAGIGRAVALRLAALGASVIVHGRDEQRGAETIKEIAAAGGKARFVAADLSSSEDVLRLAAEAGEVDVLINNAGIYRFASTPDTTAEMFDAQMAVNSRAPMLLVGALAPGMAERGRGVIVNVSTAAATTPVRESGAYGASKAALELLTRVWADEFGAQGVRVNAVAPGPVHTPGTEEMGGETLQAIGRTTVLGRVADPEEIAEAVLFLVSSRASYITGAVLEARGGQLAIG</sequence>
<dbReference type="Proteomes" id="UP000094960">
    <property type="component" value="Chromosome"/>
</dbReference>
<name>A0A1D7YQ18_9ACTN</name>
<organism evidence="3 4">
    <name type="scientific">Streptomyces fodineus</name>
    <dbReference type="NCBI Taxonomy" id="1904616"/>
    <lineage>
        <taxon>Bacteria</taxon>
        <taxon>Bacillati</taxon>
        <taxon>Actinomycetota</taxon>
        <taxon>Actinomycetes</taxon>
        <taxon>Kitasatosporales</taxon>
        <taxon>Streptomycetaceae</taxon>
        <taxon>Streptomyces</taxon>
    </lineage>
</organism>
<evidence type="ECO:0000313" key="4">
    <source>
        <dbReference type="Proteomes" id="UP000094960"/>
    </source>
</evidence>
<protein>
    <submittedName>
        <fullName evidence="3">Short-chain dehydrogenase</fullName>
    </submittedName>
</protein>
<dbReference type="Pfam" id="PF13561">
    <property type="entry name" value="adh_short_C2"/>
    <property type="match status" value="1"/>
</dbReference>
<evidence type="ECO:0000256" key="2">
    <source>
        <dbReference type="ARBA" id="ARBA00023002"/>
    </source>
</evidence>
<keyword evidence="2" id="KW-0560">Oxidoreductase</keyword>
<keyword evidence="4" id="KW-1185">Reference proteome</keyword>
<evidence type="ECO:0000313" key="3">
    <source>
        <dbReference type="EMBL" id="AOR37658.1"/>
    </source>
</evidence>
<dbReference type="AlphaFoldDB" id="A0A1D7YQ18"/>
<dbReference type="RefSeq" id="WP_069784146.1">
    <property type="nucleotide sequence ID" value="NZ_CP017248.1"/>
</dbReference>
<dbReference type="SUPFAM" id="SSF51735">
    <property type="entry name" value="NAD(P)-binding Rossmann-fold domains"/>
    <property type="match status" value="1"/>
</dbReference>
<dbReference type="PANTHER" id="PTHR43639:SF1">
    <property type="entry name" value="SHORT-CHAIN DEHYDROGENASE_REDUCTASE FAMILY PROTEIN"/>
    <property type="match status" value="1"/>
</dbReference>
<comment type="similarity">
    <text evidence="1">Belongs to the short-chain dehydrogenases/reductases (SDR) family.</text>
</comment>
<dbReference type="PRINTS" id="PR00080">
    <property type="entry name" value="SDRFAMILY"/>
</dbReference>
<dbReference type="FunFam" id="3.40.50.720:FF:000084">
    <property type="entry name" value="Short-chain dehydrogenase reductase"/>
    <property type="match status" value="1"/>
</dbReference>